<dbReference type="AlphaFoldDB" id="A0A1Z4VQK2"/>
<name>A0A1Z4VQK2_9GAMM</name>
<reference evidence="1 2" key="1">
    <citation type="submission" date="2017-05" db="EMBL/GenBank/DDBJ databases">
        <title>Thiocyanate degradation by Thiohalobacter thiocyanaticus FOKN1.</title>
        <authorList>
            <person name="Oshiki M."/>
            <person name="Fukushima T."/>
            <person name="Kawano S."/>
            <person name="Nakagawa J."/>
        </authorList>
    </citation>
    <scope>NUCLEOTIDE SEQUENCE [LARGE SCALE GENOMIC DNA]</scope>
    <source>
        <strain evidence="1 2">FOKN1</strain>
    </source>
</reference>
<dbReference type="KEGG" id="ttc:FOKN1_1367"/>
<dbReference type="Proteomes" id="UP000218765">
    <property type="component" value="Chromosome"/>
</dbReference>
<evidence type="ECO:0000313" key="1">
    <source>
        <dbReference type="EMBL" id="BAZ93765.1"/>
    </source>
</evidence>
<accession>A0A1Z4VQK2</accession>
<dbReference type="EMBL" id="AP018052">
    <property type="protein sequence ID" value="BAZ93765.1"/>
    <property type="molecule type" value="Genomic_DNA"/>
</dbReference>
<gene>
    <name evidence="1" type="ORF">FOKN1_1367</name>
</gene>
<organism evidence="1 2">
    <name type="scientific">Thiohalobacter thiocyanaticus</name>
    <dbReference type="NCBI Taxonomy" id="585455"/>
    <lineage>
        <taxon>Bacteria</taxon>
        <taxon>Pseudomonadati</taxon>
        <taxon>Pseudomonadota</taxon>
        <taxon>Gammaproteobacteria</taxon>
        <taxon>Thiohalobacterales</taxon>
        <taxon>Thiohalobacteraceae</taxon>
        <taxon>Thiohalobacter</taxon>
    </lineage>
</organism>
<protein>
    <submittedName>
        <fullName evidence="1">Uncharacterized protein</fullName>
    </submittedName>
</protein>
<sequence>MCIAILYFHEGQRVLARFGHPDAVLPVYTRSGGIRLLAWGEPRRQGVFPHGGWTRLDTLYAGDWDYWFPIPVQLPIHSYMYRDHRGRGQWTDPLIKGHVLQGLVARDGPQRRVYVVTLPPSEDAESPLQPRVVIRLSR</sequence>
<evidence type="ECO:0000313" key="2">
    <source>
        <dbReference type="Proteomes" id="UP000218765"/>
    </source>
</evidence>
<keyword evidence="2" id="KW-1185">Reference proteome</keyword>
<proteinExistence type="predicted"/>